<dbReference type="Gene3D" id="2.20.25.240">
    <property type="match status" value="1"/>
</dbReference>
<protein>
    <recommendedName>
        <fullName evidence="4">PHD-type domain-containing protein</fullName>
    </recommendedName>
</protein>
<feature type="compositionally biased region" description="Polar residues" evidence="1">
    <location>
        <begin position="40"/>
        <end position="54"/>
    </location>
</feature>
<dbReference type="AlphaFoldDB" id="A0AAE1GK83"/>
<sequence length="485" mass="54764">MRMNEGWKMVTHGRGHRHNNQRKPATTSTSLSSAAGRHYSSGTGSDTAAPTPHNQWREARGRREVDGYGHDRSHHSYQHPRDYNSPRGNMEASQVGSFPRPSSTPQWAVRLQPSFHLYTAEGRPYRQNMDKCWVCLKRLRPRQEALLCDGCGCRQHRTCETGMTREDYRRAVREGRAVNWRCATCSSAQDVSVEDYPPDQVQALVEDVANDISEKDSLNNSAVCSIEDQPSDRTQALVEDVANDISEDSLSNSADCSTEDHPSDQVQALVENITYEKVCASSQRGKQKLMDSRGYSYTFKRETNVGVHWRCAVRNKTVNCGMTIGEVNNVFIRGPNEHSHPPEACPVTTSKVSKLIKNKAMEDVFRPALEIVEEVMLENIDPTIPTASLLAPVNLARQANRKRRTNRPAEPIDLTFEISEEHIPPNFLKCDISVGNRRHLVLRHQKTKYAKQHGRLVLLWDEFSLGHRSAKNLLKAASRFIAVNV</sequence>
<feature type="compositionally biased region" description="Polar residues" evidence="1">
    <location>
        <begin position="91"/>
        <end position="105"/>
    </location>
</feature>
<evidence type="ECO:0000313" key="2">
    <source>
        <dbReference type="EMBL" id="KAK3894883.1"/>
    </source>
</evidence>
<dbReference type="InterPro" id="IPR013083">
    <property type="entry name" value="Znf_RING/FYVE/PHD"/>
</dbReference>
<dbReference type="PANTHER" id="PTHR20956:SF12">
    <property type="entry name" value="FLYWCH-TYPE DOMAIN-CONTAINING PROTEIN"/>
    <property type="match status" value="1"/>
</dbReference>
<reference evidence="2" key="1">
    <citation type="submission" date="2023-10" db="EMBL/GenBank/DDBJ databases">
        <title>Genome assemblies of two species of porcelain crab, Petrolisthes cinctipes and Petrolisthes manimaculis (Anomura: Porcellanidae).</title>
        <authorList>
            <person name="Angst P."/>
        </authorList>
    </citation>
    <scope>NUCLEOTIDE SEQUENCE</scope>
    <source>
        <strain evidence="2">PB745_01</strain>
        <tissue evidence="2">Gill</tissue>
    </source>
</reference>
<gene>
    <name evidence="2" type="ORF">Pcinc_001379</name>
</gene>
<keyword evidence="3" id="KW-1185">Reference proteome</keyword>
<feature type="compositionally biased region" description="Basic and acidic residues" evidence="1">
    <location>
        <begin position="55"/>
        <end position="71"/>
    </location>
</feature>
<name>A0AAE1GK83_PETCI</name>
<dbReference type="EMBL" id="JAWQEG010000082">
    <property type="protein sequence ID" value="KAK3894883.1"/>
    <property type="molecule type" value="Genomic_DNA"/>
</dbReference>
<proteinExistence type="predicted"/>
<dbReference type="PANTHER" id="PTHR20956">
    <property type="entry name" value="HEH2P"/>
    <property type="match status" value="1"/>
</dbReference>
<evidence type="ECO:0008006" key="4">
    <source>
        <dbReference type="Google" id="ProtNLM"/>
    </source>
</evidence>
<feature type="region of interest" description="Disordered" evidence="1">
    <location>
        <begin position="1"/>
        <end position="105"/>
    </location>
</feature>
<dbReference type="InterPro" id="IPR011011">
    <property type="entry name" value="Znf_FYVE_PHD"/>
</dbReference>
<dbReference type="SUPFAM" id="SSF57903">
    <property type="entry name" value="FYVE/PHD zinc finger"/>
    <property type="match status" value="1"/>
</dbReference>
<feature type="compositionally biased region" description="Low complexity" evidence="1">
    <location>
        <begin position="25"/>
        <end position="35"/>
    </location>
</feature>
<dbReference type="Proteomes" id="UP001286313">
    <property type="component" value="Unassembled WGS sequence"/>
</dbReference>
<evidence type="ECO:0000256" key="1">
    <source>
        <dbReference type="SAM" id="MobiDB-lite"/>
    </source>
</evidence>
<organism evidence="2 3">
    <name type="scientific">Petrolisthes cinctipes</name>
    <name type="common">Flat porcelain crab</name>
    <dbReference type="NCBI Taxonomy" id="88211"/>
    <lineage>
        <taxon>Eukaryota</taxon>
        <taxon>Metazoa</taxon>
        <taxon>Ecdysozoa</taxon>
        <taxon>Arthropoda</taxon>
        <taxon>Crustacea</taxon>
        <taxon>Multicrustacea</taxon>
        <taxon>Malacostraca</taxon>
        <taxon>Eumalacostraca</taxon>
        <taxon>Eucarida</taxon>
        <taxon>Decapoda</taxon>
        <taxon>Pleocyemata</taxon>
        <taxon>Anomura</taxon>
        <taxon>Galatheoidea</taxon>
        <taxon>Porcellanidae</taxon>
        <taxon>Petrolisthes</taxon>
    </lineage>
</organism>
<evidence type="ECO:0000313" key="3">
    <source>
        <dbReference type="Proteomes" id="UP001286313"/>
    </source>
</evidence>
<feature type="compositionally biased region" description="Basic residues" evidence="1">
    <location>
        <begin position="11"/>
        <end position="21"/>
    </location>
</feature>
<accession>A0AAE1GK83</accession>
<comment type="caution">
    <text evidence="2">The sequence shown here is derived from an EMBL/GenBank/DDBJ whole genome shotgun (WGS) entry which is preliminary data.</text>
</comment>
<dbReference type="Gene3D" id="3.30.40.10">
    <property type="entry name" value="Zinc/RING finger domain, C3HC4 (zinc finger)"/>
    <property type="match status" value="1"/>
</dbReference>